<proteinExistence type="predicted"/>
<evidence type="ECO:0000259" key="3">
    <source>
        <dbReference type="Pfam" id="PF20597"/>
    </source>
</evidence>
<evidence type="ECO:0000313" key="4">
    <source>
        <dbReference type="EMBL" id="MFI9118945.1"/>
    </source>
</evidence>
<sequence>MERIAHAQRRDRRRLALIAASTVAATALVGTLAVSGHADPLPGGLGPCLPGNCPATYPDLNSGPVQYRDNNINIFVGGDFLVREAAAEAEGKVVVLGGFDMNKRVGASAVYNVGIVGAGSRVPPDNGTDFLTVGEDVTVAAGQRLLTEEGTVSGVTRYGGALSGTVIPDPVQDDDAAAPYLSLRDQLTDASQCYAYVDGAHRATTGTAVNSGSETLFTGDGASTLQVFDVDFDMESTSGGQQNIRFQGVPAGATVLVNVYGADRTVDTYINQLPDGLRERVLWNFPDATAVKFEGTAQFAGSVLIGNQASTATVTMPGTNGRFFTTGNLTHASETTGGGGQEMHAYPFNGDLPSCTDPTPTPTPTEPTPTPTEPTPTPTEPTPTPTEPTPTPTEPTPTPTEPTPTPTEPTPTPTEPTPTPTEPTPTPTDPTPTPTEPTPTPTEPTPTPTEPTPTPTEPTPTPTEPTPTPTEPTPTPTEPTPTPTDHTNGGSTDGGGDGGYGDDTGGTGDSGGTGGPGGPGGHGDSGGTGGPGGHGDSGGSNGAGGHGNTGGHSSTGGHGSSGGTGGYGDSGGDHGPHGSNGELSETGAGTGKIVMGALAVVLALGGGVLVMISRRRSRTS</sequence>
<gene>
    <name evidence="4" type="ORF">ACIGW0_05975</name>
</gene>
<keyword evidence="2" id="KW-1133">Transmembrane helix</keyword>
<dbReference type="PRINTS" id="PR01217">
    <property type="entry name" value="PRICHEXTENSN"/>
</dbReference>
<dbReference type="EMBL" id="JBITYT010000002">
    <property type="protein sequence ID" value="MFI9118945.1"/>
    <property type="molecule type" value="Genomic_DNA"/>
</dbReference>
<accession>A0ABW8CN25</accession>
<dbReference type="NCBIfam" id="TIGR04215">
    <property type="entry name" value="choice_anch_A"/>
    <property type="match status" value="1"/>
</dbReference>
<evidence type="ECO:0000313" key="5">
    <source>
        <dbReference type="Proteomes" id="UP001614391"/>
    </source>
</evidence>
<dbReference type="Proteomes" id="UP001614391">
    <property type="component" value="Unassembled WGS sequence"/>
</dbReference>
<comment type="caution">
    <text evidence="4">The sequence shown here is derived from an EMBL/GenBank/DDBJ whole genome shotgun (WGS) entry which is preliminary data.</text>
</comment>
<keyword evidence="2" id="KW-0472">Membrane</keyword>
<dbReference type="Pfam" id="PF20597">
    <property type="entry name" value="pAdhesive_15"/>
    <property type="match status" value="1"/>
</dbReference>
<dbReference type="PANTHER" id="PTHR24216:SF65">
    <property type="entry name" value="PAXILLIN-LIKE PROTEIN 1"/>
    <property type="match status" value="1"/>
</dbReference>
<feature type="compositionally biased region" description="Gly residues" evidence="1">
    <location>
        <begin position="491"/>
        <end position="570"/>
    </location>
</feature>
<dbReference type="PANTHER" id="PTHR24216">
    <property type="entry name" value="PAXILLIN-RELATED"/>
    <property type="match status" value="1"/>
</dbReference>
<feature type="domain" description="Choice-of-anchor A" evidence="3">
    <location>
        <begin position="72"/>
        <end position="321"/>
    </location>
</feature>
<evidence type="ECO:0000256" key="2">
    <source>
        <dbReference type="SAM" id="Phobius"/>
    </source>
</evidence>
<feature type="compositionally biased region" description="Pro residues" evidence="1">
    <location>
        <begin position="359"/>
        <end position="482"/>
    </location>
</feature>
<feature type="transmembrane region" description="Helical" evidence="2">
    <location>
        <begin position="593"/>
        <end position="612"/>
    </location>
</feature>
<reference evidence="4 5" key="1">
    <citation type="submission" date="2024-10" db="EMBL/GenBank/DDBJ databases">
        <title>The Natural Products Discovery Center: Release of the First 8490 Sequenced Strains for Exploring Actinobacteria Biosynthetic Diversity.</title>
        <authorList>
            <person name="Kalkreuter E."/>
            <person name="Kautsar S.A."/>
            <person name="Yang D."/>
            <person name="Bader C.D."/>
            <person name="Teijaro C.N."/>
            <person name="Fluegel L."/>
            <person name="Davis C.M."/>
            <person name="Simpson J.R."/>
            <person name="Lauterbach L."/>
            <person name="Steele A.D."/>
            <person name="Gui C."/>
            <person name="Meng S."/>
            <person name="Li G."/>
            <person name="Viehrig K."/>
            <person name="Ye F."/>
            <person name="Su P."/>
            <person name="Kiefer A.F."/>
            <person name="Nichols A."/>
            <person name="Cepeda A.J."/>
            <person name="Yan W."/>
            <person name="Fan B."/>
            <person name="Jiang Y."/>
            <person name="Adhikari A."/>
            <person name="Zheng C.-J."/>
            <person name="Schuster L."/>
            <person name="Cowan T.M."/>
            <person name="Smanski M.J."/>
            <person name="Chevrette M.G."/>
            <person name="De Carvalho L.P.S."/>
            <person name="Shen B."/>
        </authorList>
    </citation>
    <scope>NUCLEOTIDE SEQUENCE [LARGE SCALE GENOMIC DNA]</scope>
    <source>
        <strain evidence="4 5">NPDC053346</strain>
    </source>
</reference>
<keyword evidence="5" id="KW-1185">Reference proteome</keyword>
<protein>
    <submittedName>
        <fullName evidence="4">Choice-of-anchor A family protein</fullName>
    </submittedName>
</protein>
<dbReference type="RefSeq" id="WP_399611430.1">
    <property type="nucleotide sequence ID" value="NZ_JBITYT010000002.1"/>
</dbReference>
<keyword evidence="2" id="KW-0812">Transmembrane</keyword>
<feature type="region of interest" description="Disordered" evidence="1">
    <location>
        <begin position="325"/>
        <end position="587"/>
    </location>
</feature>
<organism evidence="4 5">
    <name type="scientific">Streptomyces bikiniensis</name>
    <dbReference type="NCBI Taxonomy" id="1896"/>
    <lineage>
        <taxon>Bacteria</taxon>
        <taxon>Bacillati</taxon>
        <taxon>Actinomycetota</taxon>
        <taxon>Actinomycetes</taxon>
        <taxon>Kitasatosporales</taxon>
        <taxon>Streptomycetaceae</taxon>
        <taxon>Streptomyces</taxon>
    </lineage>
</organism>
<dbReference type="InterPro" id="IPR026588">
    <property type="entry name" value="Choice_anch_A"/>
</dbReference>
<feature type="compositionally biased region" description="Polar residues" evidence="1">
    <location>
        <begin position="325"/>
        <end position="335"/>
    </location>
</feature>
<name>A0ABW8CN25_STRBI</name>
<evidence type="ECO:0000256" key="1">
    <source>
        <dbReference type="SAM" id="MobiDB-lite"/>
    </source>
</evidence>